<accession>A0A4S4A7N3</accession>
<gene>
    <name evidence="1" type="ORF">E6O51_21625</name>
</gene>
<sequence>MLQNSGVNLKGQRGRSHLISEDITLTAQRDLHLQAAANTSTLRNTNKSSSAGVGVTFGFGQQNGFSIQLNAG</sequence>
<evidence type="ECO:0000313" key="2">
    <source>
        <dbReference type="Proteomes" id="UP000307956"/>
    </source>
</evidence>
<comment type="caution">
    <text evidence="1">The sequence shown here is derived from an EMBL/GenBank/DDBJ whole genome shotgun (WGS) entry which is preliminary data.</text>
</comment>
<organism evidence="1 2">
    <name type="scientific">Pseudothauera rhizosphaerae</name>
    <dbReference type="NCBI Taxonomy" id="2565932"/>
    <lineage>
        <taxon>Bacteria</taxon>
        <taxon>Pseudomonadati</taxon>
        <taxon>Pseudomonadota</taxon>
        <taxon>Betaproteobacteria</taxon>
        <taxon>Rhodocyclales</taxon>
        <taxon>Zoogloeaceae</taxon>
        <taxon>Pseudothauera</taxon>
    </lineage>
</organism>
<reference evidence="1 2" key="1">
    <citation type="submission" date="2019-04" db="EMBL/GenBank/DDBJ databases">
        <title>Azoarcus rhizosphaerae sp. nov. isolated from rhizosphere of Ficus religiosa.</title>
        <authorList>
            <person name="Lin S.-Y."/>
            <person name="Hameed A."/>
            <person name="Hsu Y.-H."/>
            <person name="Young C.-C."/>
        </authorList>
    </citation>
    <scope>NUCLEOTIDE SEQUENCE [LARGE SCALE GENOMIC DNA]</scope>
    <source>
        <strain evidence="1 2">CC-YHH848</strain>
    </source>
</reference>
<dbReference type="EMBL" id="SSOD01000036">
    <property type="protein sequence ID" value="THF54535.1"/>
    <property type="molecule type" value="Genomic_DNA"/>
</dbReference>
<name>A0A4S4A7N3_9RHOO</name>
<protein>
    <submittedName>
        <fullName evidence="1">Uncharacterized protein</fullName>
    </submittedName>
</protein>
<dbReference type="RefSeq" id="WP_136387105.1">
    <property type="nucleotide sequence ID" value="NZ_SSOD01000036.1"/>
</dbReference>
<dbReference type="InterPro" id="IPR025157">
    <property type="entry name" value="Hemagglutinin_rpt"/>
</dbReference>
<dbReference type="AlphaFoldDB" id="A0A4S4A7N3"/>
<evidence type="ECO:0000313" key="1">
    <source>
        <dbReference type="EMBL" id="THF54535.1"/>
    </source>
</evidence>
<dbReference type="Proteomes" id="UP000307956">
    <property type="component" value="Unassembled WGS sequence"/>
</dbReference>
<proteinExistence type="predicted"/>
<feature type="non-terminal residue" evidence="1">
    <location>
        <position position="72"/>
    </location>
</feature>
<dbReference type="Pfam" id="PF13332">
    <property type="entry name" value="Fil_haemagg_2"/>
    <property type="match status" value="1"/>
</dbReference>
<dbReference type="GO" id="GO:0003824">
    <property type="term" value="F:catalytic activity"/>
    <property type="evidence" value="ECO:0007669"/>
    <property type="project" value="UniProtKB-ARBA"/>
</dbReference>
<keyword evidence="2" id="KW-1185">Reference proteome</keyword>